<dbReference type="AlphaFoldDB" id="A0A369B4B0"/>
<name>A0A369B4B0_9BACL</name>
<sequence>MQADEVEVFEMFGGGLPVPHRTVTERTKGMGDRSHKPYGPMLFYKGFLDESIFHECAQETRKKRDGREIYGHS</sequence>
<evidence type="ECO:0000313" key="2">
    <source>
        <dbReference type="Proteomes" id="UP000253090"/>
    </source>
</evidence>
<dbReference type="EMBL" id="QPJW01000012">
    <property type="protein sequence ID" value="RCX16400.1"/>
    <property type="molecule type" value="Genomic_DNA"/>
</dbReference>
<organism evidence="1 2">
    <name type="scientific">Fontibacillus phaseoli</name>
    <dbReference type="NCBI Taxonomy" id="1416533"/>
    <lineage>
        <taxon>Bacteria</taxon>
        <taxon>Bacillati</taxon>
        <taxon>Bacillota</taxon>
        <taxon>Bacilli</taxon>
        <taxon>Bacillales</taxon>
        <taxon>Paenibacillaceae</taxon>
        <taxon>Fontibacillus</taxon>
    </lineage>
</organism>
<gene>
    <name evidence="1" type="ORF">DFP94_11220</name>
</gene>
<reference evidence="1 2" key="1">
    <citation type="submission" date="2018-07" db="EMBL/GenBank/DDBJ databases">
        <title>Genomic Encyclopedia of Type Strains, Phase III (KMG-III): the genomes of soil and plant-associated and newly described type strains.</title>
        <authorList>
            <person name="Whitman W."/>
        </authorList>
    </citation>
    <scope>NUCLEOTIDE SEQUENCE [LARGE SCALE GENOMIC DNA]</scope>
    <source>
        <strain evidence="1 2">CECT 8333</strain>
    </source>
</reference>
<dbReference type="OrthoDB" id="2666471at2"/>
<accession>A0A369B4B0</accession>
<dbReference type="RefSeq" id="WP_114498359.1">
    <property type="nucleotide sequence ID" value="NZ_QPJW01000012.1"/>
</dbReference>
<keyword evidence="2" id="KW-1185">Reference proteome</keyword>
<comment type="caution">
    <text evidence="1">The sequence shown here is derived from an EMBL/GenBank/DDBJ whole genome shotgun (WGS) entry which is preliminary data.</text>
</comment>
<evidence type="ECO:0000313" key="1">
    <source>
        <dbReference type="EMBL" id="RCX16400.1"/>
    </source>
</evidence>
<proteinExistence type="predicted"/>
<protein>
    <submittedName>
        <fullName evidence="1">Uncharacterized protein</fullName>
    </submittedName>
</protein>
<dbReference type="Proteomes" id="UP000253090">
    <property type="component" value="Unassembled WGS sequence"/>
</dbReference>